<dbReference type="OrthoDB" id="2789670at2759"/>
<name>A0A8H5ARC9_9AGAR</name>
<protein>
    <submittedName>
        <fullName evidence="1">Uncharacterized protein</fullName>
    </submittedName>
</protein>
<reference evidence="1 2" key="1">
    <citation type="journal article" date="2020" name="ISME J.">
        <title>Uncovering the hidden diversity of litter-decomposition mechanisms in mushroom-forming fungi.</title>
        <authorList>
            <person name="Floudas D."/>
            <person name="Bentzer J."/>
            <person name="Ahren D."/>
            <person name="Johansson T."/>
            <person name="Persson P."/>
            <person name="Tunlid A."/>
        </authorList>
    </citation>
    <scope>NUCLEOTIDE SEQUENCE [LARGE SCALE GENOMIC DNA]</scope>
    <source>
        <strain evidence="1 2">CBS 101986</strain>
    </source>
</reference>
<organism evidence="1 2">
    <name type="scientific">Psilocybe cf. subviscida</name>
    <dbReference type="NCBI Taxonomy" id="2480587"/>
    <lineage>
        <taxon>Eukaryota</taxon>
        <taxon>Fungi</taxon>
        <taxon>Dikarya</taxon>
        <taxon>Basidiomycota</taxon>
        <taxon>Agaricomycotina</taxon>
        <taxon>Agaricomycetes</taxon>
        <taxon>Agaricomycetidae</taxon>
        <taxon>Agaricales</taxon>
        <taxon>Agaricineae</taxon>
        <taxon>Strophariaceae</taxon>
        <taxon>Psilocybe</taxon>
    </lineage>
</organism>
<evidence type="ECO:0000313" key="1">
    <source>
        <dbReference type="EMBL" id="KAF5309516.1"/>
    </source>
</evidence>
<proteinExistence type="predicted"/>
<dbReference type="AlphaFoldDB" id="A0A8H5ARC9"/>
<sequence length="60" mass="6648">MHDPGEYLPERYRSDGQLKLSVRQPEAGAYGFGRRYHSISSFLKPNADSASLVGYAQGES</sequence>
<dbReference type="Proteomes" id="UP000567179">
    <property type="component" value="Unassembled WGS sequence"/>
</dbReference>
<evidence type="ECO:0000313" key="2">
    <source>
        <dbReference type="Proteomes" id="UP000567179"/>
    </source>
</evidence>
<keyword evidence="2" id="KW-1185">Reference proteome</keyword>
<comment type="caution">
    <text evidence="1">The sequence shown here is derived from an EMBL/GenBank/DDBJ whole genome shotgun (WGS) entry which is preliminary data.</text>
</comment>
<accession>A0A8H5ARC9</accession>
<dbReference type="EMBL" id="JAACJJ010000059">
    <property type="protein sequence ID" value="KAF5309516.1"/>
    <property type="molecule type" value="Genomic_DNA"/>
</dbReference>
<gene>
    <name evidence="1" type="ORF">D9619_012403</name>
</gene>